<keyword evidence="3" id="KW-0805">Transcription regulation</keyword>
<dbReference type="InterPro" id="IPR050815">
    <property type="entry name" value="TF_fung"/>
</dbReference>
<dbReference type="SMART" id="SM00066">
    <property type="entry name" value="GAL4"/>
    <property type="match status" value="1"/>
</dbReference>
<dbReference type="OrthoDB" id="3266505at2759"/>
<dbReference type="CDD" id="cd00067">
    <property type="entry name" value="GAL4"/>
    <property type="match status" value="1"/>
</dbReference>
<keyword evidence="2" id="KW-0479">Metal-binding</keyword>
<evidence type="ECO:0000313" key="8">
    <source>
        <dbReference type="Proteomes" id="UP000654370"/>
    </source>
</evidence>
<dbReference type="PROSITE" id="PS00463">
    <property type="entry name" value="ZN2_CY6_FUNGAL_1"/>
    <property type="match status" value="1"/>
</dbReference>
<protein>
    <recommendedName>
        <fullName evidence="6">Zn(2)-C6 fungal-type domain-containing protein</fullName>
    </recommendedName>
</protein>
<name>A0A8H7PZK7_MORIS</name>
<sequence length="648" mass="74267">MPSFIKGQSQFGSGDLTELSHRSKPNIIYDYRMAEQPPPAKKQKARSIVKQPSGSSCHACRLAKVRCIGGNPCPRCKRRSANCIYDNDQVTKMNTPIIKQRLAVILSSLSVNQQNLTYFSQSLDRFNSQLRELESGIPKHKLALLKVPAEYPIGTSADPMDLGLPPITLRDELLDLYFEHCWAHNPIIIPSIFKIKLANHDIVSPAWGDVEWMDFYVLMFMMMAVASKSTANPEFSKGPNAAQMQGARFVRVAHALLERCQNNPTINLVQALLMMCTYEHTAPKRFRSLLFAGMAIRCMFKLGLHNQPDEPNLSLLEKKERQVAFWICVMRDVESSLNLQAPYKVDIDKCSVPMLTVHDMDDDKGGFQWLICTIKLLKIARQFWEIPDDDRELRKISLKDVVDLERLMTEWLQDLPPDLQYRGGAERSGDCMRLHVNFFFIKMITYQMFAHKLMADSTIVEEDILFVYEQCVLAAHAITQLYLEGDISWPFWHNFHYVAILQCLDMHVRDVRVAVRRGTGVKDAFAWFTKTTHLMCESLHERALMDHDEAMLIFDDVLRFWGVVAKLTETPAHDDNDTMHLLQTCFPRESDRKYIVISVDATTQAQERGANQASKSSNIPTERDYLNMTRRFVKLSTEEEALAKAEGF</sequence>
<keyword evidence="4" id="KW-0804">Transcription</keyword>
<accession>A0A8H7PZK7</accession>
<keyword evidence="5" id="KW-0539">Nucleus</keyword>
<evidence type="ECO:0000256" key="5">
    <source>
        <dbReference type="ARBA" id="ARBA00023242"/>
    </source>
</evidence>
<evidence type="ECO:0000256" key="1">
    <source>
        <dbReference type="ARBA" id="ARBA00004123"/>
    </source>
</evidence>
<dbReference type="PANTHER" id="PTHR47338:SF5">
    <property type="entry name" value="ZN(II)2CYS6 TRANSCRIPTION FACTOR (EUROFUNG)"/>
    <property type="match status" value="1"/>
</dbReference>
<dbReference type="SUPFAM" id="SSF57701">
    <property type="entry name" value="Zn2/Cys6 DNA-binding domain"/>
    <property type="match status" value="1"/>
</dbReference>
<evidence type="ECO:0000256" key="2">
    <source>
        <dbReference type="ARBA" id="ARBA00022723"/>
    </source>
</evidence>
<dbReference type="EMBL" id="JAEPQZ010000003">
    <property type="protein sequence ID" value="KAG2183182.1"/>
    <property type="molecule type" value="Genomic_DNA"/>
</dbReference>
<dbReference type="GO" id="GO:0003677">
    <property type="term" value="F:DNA binding"/>
    <property type="evidence" value="ECO:0007669"/>
    <property type="project" value="InterPro"/>
</dbReference>
<dbReference type="GO" id="GO:0005634">
    <property type="term" value="C:nucleus"/>
    <property type="evidence" value="ECO:0007669"/>
    <property type="project" value="UniProtKB-SubCell"/>
</dbReference>
<keyword evidence="8" id="KW-1185">Reference proteome</keyword>
<dbReference type="InterPro" id="IPR007219">
    <property type="entry name" value="XnlR_reg_dom"/>
</dbReference>
<dbReference type="AlphaFoldDB" id="A0A8H7PZK7"/>
<dbReference type="CDD" id="cd12148">
    <property type="entry name" value="fungal_TF_MHR"/>
    <property type="match status" value="1"/>
</dbReference>
<evidence type="ECO:0000256" key="4">
    <source>
        <dbReference type="ARBA" id="ARBA00023163"/>
    </source>
</evidence>
<proteinExistence type="predicted"/>
<evidence type="ECO:0000313" key="7">
    <source>
        <dbReference type="EMBL" id="KAG2183182.1"/>
    </source>
</evidence>
<comment type="caution">
    <text evidence="7">The sequence shown here is derived from an EMBL/GenBank/DDBJ whole genome shotgun (WGS) entry which is preliminary data.</text>
</comment>
<dbReference type="Gene3D" id="4.10.240.10">
    <property type="entry name" value="Zn(2)-C6 fungal-type DNA-binding domain"/>
    <property type="match status" value="1"/>
</dbReference>
<feature type="domain" description="Zn(2)-C6 fungal-type" evidence="6">
    <location>
        <begin position="56"/>
        <end position="85"/>
    </location>
</feature>
<dbReference type="GO" id="GO:0006351">
    <property type="term" value="P:DNA-templated transcription"/>
    <property type="evidence" value="ECO:0007669"/>
    <property type="project" value="InterPro"/>
</dbReference>
<dbReference type="InterPro" id="IPR036864">
    <property type="entry name" value="Zn2-C6_fun-type_DNA-bd_sf"/>
</dbReference>
<dbReference type="Pfam" id="PF00172">
    <property type="entry name" value="Zn_clus"/>
    <property type="match status" value="1"/>
</dbReference>
<organism evidence="7 8">
    <name type="scientific">Mortierella isabellina</name>
    <name type="common">Filamentous fungus</name>
    <name type="synonym">Umbelopsis isabellina</name>
    <dbReference type="NCBI Taxonomy" id="91625"/>
    <lineage>
        <taxon>Eukaryota</taxon>
        <taxon>Fungi</taxon>
        <taxon>Fungi incertae sedis</taxon>
        <taxon>Mucoromycota</taxon>
        <taxon>Mucoromycotina</taxon>
        <taxon>Umbelopsidomycetes</taxon>
        <taxon>Umbelopsidales</taxon>
        <taxon>Umbelopsidaceae</taxon>
        <taxon>Umbelopsis</taxon>
    </lineage>
</organism>
<dbReference type="Pfam" id="PF04082">
    <property type="entry name" value="Fungal_trans"/>
    <property type="match status" value="1"/>
</dbReference>
<comment type="subcellular location">
    <subcellularLocation>
        <location evidence="1">Nucleus</location>
    </subcellularLocation>
</comment>
<dbReference type="GO" id="GO:0008270">
    <property type="term" value="F:zinc ion binding"/>
    <property type="evidence" value="ECO:0007669"/>
    <property type="project" value="InterPro"/>
</dbReference>
<evidence type="ECO:0000256" key="3">
    <source>
        <dbReference type="ARBA" id="ARBA00023015"/>
    </source>
</evidence>
<evidence type="ECO:0000259" key="6">
    <source>
        <dbReference type="PROSITE" id="PS50048"/>
    </source>
</evidence>
<dbReference type="PROSITE" id="PS50048">
    <property type="entry name" value="ZN2_CY6_FUNGAL_2"/>
    <property type="match status" value="1"/>
</dbReference>
<reference evidence="7" key="1">
    <citation type="submission" date="2020-12" db="EMBL/GenBank/DDBJ databases">
        <title>Metabolic potential, ecology and presence of endohyphal bacteria is reflected in genomic diversity of Mucoromycotina.</title>
        <authorList>
            <person name="Muszewska A."/>
            <person name="Okrasinska A."/>
            <person name="Steczkiewicz K."/>
            <person name="Drgas O."/>
            <person name="Orlowska M."/>
            <person name="Perlinska-Lenart U."/>
            <person name="Aleksandrzak-Piekarczyk T."/>
            <person name="Szatraj K."/>
            <person name="Zielenkiewicz U."/>
            <person name="Pilsyk S."/>
            <person name="Malc E."/>
            <person name="Mieczkowski P."/>
            <person name="Kruszewska J.S."/>
            <person name="Biernat P."/>
            <person name="Pawlowska J."/>
        </authorList>
    </citation>
    <scope>NUCLEOTIDE SEQUENCE</scope>
    <source>
        <strain evidence="7">WA0000067209</strain>
    </source>
</reference>
<dbReference type="PANTHER" id="PTHR47338">
    <property type="entry name" value="ZN(II)2CYS6 TRANSCRIPTION FACTOR (EUROFUNG)-RELATED"/>
    <property type="match status" value="1"/>
</dbReference>
<dbReference type="InterPro" id="IPR001138">
    <property type="entry name" value="Zn2Cys6_DnaBD"/>
</dbReference>
<dbReference type="Proteomes" id="UP000654370">
    <property type="component" value="Unassembled WGS sequence"/>
</dbReference>
<gene>
    <name evidence="7" type="ORF">INT43_006177</name>
</gene>
<dbReference type="GO" id="GO:0000981">
    <property type="term" value="F:DNA-binding transcription factor activity, RNA polymerase II-specific"/>
    <property type="evidence" value="ECO:0007669"/>
    <property type="project" value="InterPro"/>
</dbReference>